<keyword evidence="4" id="KW-0131">Cell cycle</keyword>
<comment type="caution">
    <text evidence="8">The sequence shown here is derived from an EMBL/GenBank/DDBJ whole genome shotgun (WGS) entry which is preliminary data.</text>
</comment>
<evidence type="ECO:0000313" key="8">
    <source>
        <dbReference type="EMBL" id="MCL7047389.1"/>
    </source>
</evidence>
<evidence type="ECO:0000256" key="1">
    <source>
        <dbReference type="ARBA" id="ARBA00009065"/>
    </source>
</evidence>
<dbReference type="Gene3D" id="1.10.472.10">
    <property type="entry name" value="Cyclin-like"/>
    <property type="match status" value="2"/>
</dbReference>
<dbReference type="SMART" id="SM01332">
    <property type="entry name" value="Cyclin_C"/>
    <property type="match status" value="1"/>
</dbReference>
<dbReference type="InterPro" id="IPR036915">
    <property type="entry name" value="Cyclin-like_sf"/>
</dbReference>
<dbReference type="InterPro" id="IPR013763">
    <property type="entry name" value="Cyclin-like_dom"/>
</dbReference>
<dbReference type="InterPro" id="IPR039361">
    <property type="entry name" value="Cyclin"/>
</dbReference>
<keyword evidence="3 5" id="KW-0195">Cyclin</keyword>
<dbReference type="Pfam" id="PF02984">
    <property type="entry name" value="Cyclin_C"/>
    <property type="match status" value="1"/>
</dbReference>
<reference evidence="8" key="1">
    <citation type="submission" date="2022-03" db="EMBL/GenBank/DDBJ databases">
        <title>A functionally conserved STORR gene fusion in Papaver species that diverged 16.8 million years ago.</title>
        <authorList>
            <person name="Catania T."/>
        </authorList>
    </citation>
    <scope>NUCLEOTIDE SEQUENCE</scope>
    <source>
        <strain evidence="8">S-191538</strain>
    </source>
</reference>
<evidence type="ECO:0000256" key="4">
    <source>
        <dbReference type="ARBA" id="ARBA00023306"/>
    </source>
</evidence>
<name>A0AA41VU92_PAPNU</name>
<dbReference type="EMBL" id="JAJJMA010292223">
    <property type="protein sequence ID" value="MCL7047389.1"/>
    <property type="molecule type" value="Genomic_DNA"/>
</dbReference>
<dbReference type="PANTHER" id="PTHR10177">
    <property type="entry name" value="CYCLINS"/>
    <property type="match status" value="1"/>
</dbReference>
<protein>
    <submittedName>
        <fullName evidence="8">Uncharacterized protein</fullName>
    </submittedName>
</protein>
<feature type="domain" description="Cyclin-like" evidence="6">
    <location>
        <begin position="88"/>
        <end position="175"/>
    </location>
</feature>
<dbReference type="SMART" id="SM00385">
    <property type="entry name" value="CYCLIN"/>
    <property type="match status" value="1"/>
</dbReference>
<evidence type="ECO:0000259" key="7">
    <source>
        <dbReference type="SMART" id="SM01332"/>
    </source>
</evidence>
<evidence type="ECO:0000313" key="9">
    <source>
        <dbReference type="Proteomes" id="UP001177140"/>
    </source>
</evidence>
<dbReference type="Pfam" id="PF00134">
    <property type="entry name" value="Cyclin_N"/>
    <property type="match status" value="1"/>
</dbReference>
<dbReference type="Proteomes" id="UP001177140">
    <property type="component" value="Unassembled WGS sequence"/>
</dbReference>
<accession>A0AA41VU92</accession>
<dbReference type="FunFam" id="1.10.472.10:FF:000069">
    <property type="entry name" value="Cyclin-D5-1"/>
    <property type="match status" value="1"/>
</dbReference>
<evidence type="ECO:0000256" key="2">
    <source>
        <dbReference type="ARBA" id="ARBA00022618"/>
    </source>
</evidence>
<dbReference type="GO" id="GO:0051301">
    <property type="term" value="P:cell division"/>
    <property type="evidence" value="ECO:0007669"/>
    <property type="project" value="UniProtKB-KW"/>
</dbReference>
<dbReference type="CDD" id="cd20543">
    <property type="entry name" value="CYCLIN_AtCycD-like_rpt1"/>
    <property type="match status" value="1"/>
</dbReference>
<dbReference type="CDD" id="cd20544">
    <property type="entry name" value="CYCLIN_AtCycD-like_rpt2"/>
    <property type="match status" value="1"/>
</dbReference>
<evidence type="ECO:0000256" key="5">
    <source>
        <dbReference type="RuleBase" id="RU000383"/>
    </source>
</evidence>
<organism evidence="8 9">
    <name type="scientific">Papaver nudicaule</name>
    <name type="common">Iceland poppy</name>
    <dbReference type="NCBI Taxonomy" id="74823"/>
    <lineage>
        <taxon>Eukaryota</taxon>
        <taxon>Viridiplantae</taxon>
        <taxon>Streptophyta</taxon>
        <taxon>Embryophyta</taxon>
        <taxon>Tracheophyta</taxon>
        <taxon>Spermatophyta</taxon>
        <taxon>Magnoliopsida</taxon>
        <taxon>Ranunculales</taxon>
        <taxon>Papaveraceae</taxon>
        <taxon>Papaveroideae</taxon>
        <taxon>Papaver</taxon>
    </lineage>
</organism>
<dbReference type="InterPro" id="IPR004367">
    <property type="entry name" value="Cyclin_C-dom"/>
</dbReference>
<sequence>MGGEHFDSSFSISSLLCQESESCFDDEVLVEEQKFNFNFNYNFSVQNESPDDEYIEMLIDKERISENQFSLVGDDDNWLKSARLESIQWIIRKSDYFGFGLQTTYLSITYVDRFLSKRITDSEKSWAIRLLSIASLSLAAKMEECEVPLLSKFNSEQELNFESNTIQKMELMILTTLEWRMNSITPFSYLHYFISNFSNESRRRPSPKDLLSKSIELVFAFTKEINLIGHPPSIVAAASVLAALDQRLTRKTIEHKMSSISSCGSFDNDHLFSCYNMMKKLQRETYEMTDFVVSSDLTSTHSSSVDVVGDSSCISAFRIKKRKVASLSDCDKRVRHPITSDCTEENTWRNNL</sequence>
<evidence type="ECO:0000256" key="3">
    <source>
        <dbReference type="ARBA" id="ARBA00023127"/>
    </source>
</evidence>
<dbReference type="SUPFAM" id="SSF47954">
    <property type="entry name" value="Cyclin-like"/>
    <property type="match status" value="2"/>
</dbReference>
<keyword evidence="2" id="KW-0132">Cell division</keyword>
<dbReference type="AlphaFoldDB" id="A0AA41VU92"/>
<comment type="similarity">
    <text evidence="1">Belongs to the cyclin family. Cyclin D subfamily.</text>
</comment>
<dbReference type="InterPro" id="IPR006671">
    <property type="entry name" value="Cyclin_N"/>
</dbReference>
<proteinExistence type="inferred from homology"/>
<gene>
    <name evidence="8" type="ORF">MKW94_000381</name>
</gene>
<feature type="domain" description="Cyclin C-terminal" evidence="7">
    <location>
        <begin position="184"/>
        <end position="317"/>
    </location>
</feature>
<evidence type="ECO:0000259" key="6">
    <source>
        <dbReference type="SMART" id="SM00385"/>
    </source>
</evidence>
<keyword evidence="9" id="KW-1185">Reference proteome</keyword>